<feature type="transmembrane region" description="Helical" evidence="8">
    <location>
        <begin position="179"/>
        <end position="198"/>
    </location>
</feature>
<evidence type="ECO:0000259" key="9">
    <source>
        <dbReference type="PROSITE" id="PS50893"/>
    </source>
</evidence>
<dbReference type="InterPro" id="IPR017871">
    <property type="entry name" value="ABC_transporter-like_CS"/>
</dbReference>
<dbReference type="InterPro" id="IPR013525">
    <property type="entry name" value="ABC2_TM"/>
</dbReference>
<dbReference type="InterPro" id="IPR027417">
    <property type="entry name" value="P-loop_NTPase"/>
</dbReference>
<keyword evidence="6 8" id="KW-0472">Membrane</keyword>
<dbReference type="PROSITE" id="PS00211">
    <property type="entry name" value="ABC_TRANSPORTER_1"/>
    <property type="match status" value="2"/>
</dbReference>
<protein>
    <recommendedName>
        <fullName evidence="9">ABC transporter domain-containing protein</fullName>
    </recommendedName>
</protein>
<dbReference type="InterPro" id="IPR003439">
    <property type="entry name" value="ABC_transporter-like_ATP-bd"/>
</dbReference>
<dbReference type="GO" id="GO:0005524">
    <property type="term" value="F:ATP binding"/>
    <property type="evidence" value="ECO:0007669"/>
    <property type="project" value="UniProtKB-KW"/>
</dbReference>
<evidence type="ECO:0000313" key="11">
    <source>
        <dbReference type="Proteomes" id="UP001627154"/>
    </source>
</evidence>
<name>A0ABD2X2P1_9HYME</name>
<reference evidence="10 11" key="1">
    <citation type="journal article" date="2024" name="bioRxiv">
        <title>A reference genome for Trichogramma kaykai: A tiny desert-dwelling parasitoid wasp with competing sex-ratio distorters.</title>
        <authorList>
            <person name="Culotta J."/>
            <person name="Lindsey A.R."/>
        </authorList>
    </citation>
    <scope>NUCLEOTIDE SEQUENCE [LARGE SCALE GENOMIC DNA]</scope>
    <source>
        <strain evidence="10 11">KSX58</strain>
    </source>
</reference>
<feature type="transmembrane region" description="Helical" evidence="8">
    <location>
        <begin position="1060"/>
        <end position="1084"/>
    </location>
</feature>
<evidence type="ECO:0000256" key="5">
    <source>
        <dbReference type="ARBA" id="ARBA00022989"/>
    </source>
</evidence>
<evidence type="ECO:0000313" key="10">
    <source>
        <dbReference type="EMBL" id="KAL3399103.1"/>
    </source>
</evidence>
<evidence type="ECO:0000256" key="6">
    <source>
        <dbReference type="ARBA" id="ARBA00023136"/>
    </source>
</evidence>
<feature type="transmembrane region" description="Helical" evidence="8">
    <location>
        <begin position="1022"/>
        <end position="1048"/>
    </location>
</feature>
<dbReference type="PROSITE" id="PS50893">
    <property type="entry name" value="ABC_TRANSPORTER_2"/>
    <property type="match status" value="2"/>
</dbReference>
<feature type="transmembrane region" description="Helical" evidence="8">
    <location>
        <begin position="254"/>
        <end position="275"/>
    </location>
</feature>
<dbReference type="SUPFAM" id="SSF52540">
    <property type="entry name" value="P-loop containing nucleoside triphosphate hydrolases"/>
    <property type="match status" value="2"/>
</dbReference>
<keyword evidence="2 8" id="KW-0812">Transmembrane</keyword>
<keyword evidence="4" id="KW-0067">ATP-binding</keyword>
<keyword evidence="11" id="KW-1185">Reference proteome</keyword>
<dbReference type="InterPro" id="IPR003593">
    <property type="entry name" value="AAA+_ATPase"/>
</dbReference>
<comment type="subcellular location">
    <subcellularLocation>
        <location evidence="1">Membrane</location>
        <topology evidence="1">Multi-pass membrane protein</topology>
    </subcellularLocation>
</comment>
<evidence type="ECO:0000256" key="3">
    <source>
        <dbReference type="ARBA" id="ARBA00022741"/>
    </source>
</evidence>
<dbReference type="FunFam" id="3.40.50.300:FF:000436">
    <property type="entry name" value="ATP binding cassette subfamily A member 9"/>
    <property type="match status" value="1"/>
</dbReference>
<dbReference type="GO" id="GO:0016020">
    <property type="term" value="C:membrane"/>
    <property type="evidence" value="ECO:0007669"/>
    <property type="project" value="UniProtKB-SubCell"/>
</dbReference>
<sequence length="1599" mass="179992">MVAHPPTKITKNQTYPLETNRPHAVQGVLRLYVVPDTYAVSVLINYVKSCLDMGPADSVTAFSTEKDMLNSYKIQQKNYNETIMAVVFDNKTTDFSTINFKYKILTSDSLPTSIYNSRIPSTSDVFSGGLTGLQLCLDEAIIRMKTSHLHLNLYMFTQHMPTPAHVKIDIGDELFRQSFILFILMAFLIPVCIETYYASQEKFLGVNVLMAMNGVPNFLNLLSWLVTGILLSLFYIIPILIMVNFTSSRTALPFLYYGNTFILLMILLFNITHLITFGMHISAYFTRPLFLTTALIVIYFGSNLLQKYGVKESGHAVIPFLGIFFPNILLFRACEEINYYETIVKGTRFNNIFKAGHREYGTQGSIGIVLIFSLIGALFHFAMACYIYIINPGKYGARRNPFFFLKFLKSRKSHDYDKVENFEFHDNSDKPFEAVAEGIYTPGIQLRNLKKTYNSNVCTRSEVRALRGVTVDFYQGQISALLGHNGAGKSTILSIISGMTSPTEGLVLVNGKNIRDKMNEIINTMGLCPQENMLFPSLTVQEQLKFFARLKNNKNSEADVKNSVVILQQELKLFEKRHSLPHELSGGQKRRLCLGMALVGGAEILILDEPTSGLDPESRRDVWDMLLKMRGKKTIILSTHDMEEADILGDRIAIIHGGLLRSCGNPMYLKKLLGQGNIEVTLSTDGTCNPENIHVVLGSQCEILSSDSEKMVVSLPQTADLPDLLDKVEYRKKELGVTGMSVSLLTLEQVFTKVTADEEDTTDETESFMSVGKKLNEQDLCLNIIMALLRKKLTYTYKNVSIILVKLFLILLPLIFITLILVDYNPRHPDPQPIPMRLDRYNDPRVLYKIDNFSKPFGRHYRWTVGDSGGTPVEVRREDHAFEEALLSIGSNDAEHYAYNYIAGATFNRTNNNIVTAAFYNPTRAAYSLPISVNLLTNTILKTLVGNEYNIRFAVQEFPRARDESMIILEANMGVVEAYVIALLLVFFLFPVTALFVVHPLRENINNIKQLQRMAGASCLKYWGTMFAFDYVVFIMLSVVLVVGFIIVDCSLGLRIFGGIEFFVFLGIFVLFGLGFLPLVYCFSFWKSSTTAGVKLLSLLPIGIILLELVMNAVTLILMGHSKTMNIIRPIQKVLFLMAPYTGFFHAQVSFFSTAKTNANCERMSYYFNPEQLCRATPCCDLRCSNGTCITPLKFLDSFKEDISMEASLISLCLTPILYVLILCMLEFKFIPTMIAEIRGGKPDKIDQSFEEQVKKTKHNIAQEISKIRSGQTPKPIETTGAKEKSETNGTTPTNEEAPPNHVFLAYELRKLYGKLVAVQDVSFGVRQCECFGLLGVNGAGKTTTFKLITGEETPSNGIMYLGNKDLKQHRNHYLSQMGYCPQQDAMLGSLNAYDHLRLFARLRGIPDDQVDAEVKKWIDKLGLNLWAHQACDTYSGGNKRRLNVAMALIGIPSLVLMDEPTTGIDPTARRALWNVIKTCQNMGQSVILTSHSMEECETLCNRLAIMAEGKLVCMGPSQELKHRFGAGYNIQIKMNPEKSPDDIENIKKNTTWRRMFDACTEVKDKYESVEDFAVLSSTLEQLFLMFAKSSNTSVERVE</sequence>
<proteinExistence type="predicted"/>
<feature type="domain" description="ABC transporter" evidence="9">
    <location>
        <begin position="1304"/>
        <end position="1534"/>
    </location>
</feature>
<dbReference type="EMBL" id="JBJJXI010000058">
    <property type="protein sequence ID" value="KAL3399103.1"/>
    <property type="molecule type" value="Genomic_DNA"/>
</dbReference>
<dbReference type="FunFam" id="3.40.50.300:FF:002470">
    <property type="entry name" value="ABC transporter, putative"/>
    <property type="match status" value="1"/>
</dbReference>
<gene>
    <name evidence="10" type="ORF">TKK_007333</name>
</gene>
<feature type="transmembrane region" description="Helical" evidence="8">
    <location>
        <begin position="366"/>
        <end position="389"/>
    </location>
</feature>
<feature type="domain" description="ABC transporter" evidence="9">
    <location>
        <begin position="444"/>
        <end position="682"/>
    </location>
</feature>
<feature type="transmembrane region" description="Helical" evidence="8">
    <location>
        <begin position="1096"/>
        <end position="1119"/>
    </location>
</feature>
<dbReference type="CDD" id="cd03263">
    <property type="entry name" value="ABC_subfamily_A"/>
    <property type="match status" value="2"/>
</dbReference>
<organism evidence="10 11">
    <name type="scientific">Trichogramma kaykai</name>
    <dbReference type="NCBI Taxonomy" id="54128"/>
    <lineage>
        <taxon>Eukaryota</taxon>
        <taxon>Metazoa</taxon>
        <taxon>Ecdysozoa</taxon>
        <taxon>Arthropoda</taxon>
        <taxon>Hexapoda</taxon>
        <taxon>Insecta</taxon>
        <taxon>Pterygota</taxon>
        <taxon>Neoptera</taxon>
        <taxon>Endopterygota</taxon>
        <taxon>Hymenoptera</taxon>
        <taxon>Apocrita</taxon>
        <taxon>Proctotrupomorpha</taxon>
        <taxon>Chalcidoidea</taxon>
        <taxon>Trichogrammatidae</taxon>
        <taxon>Trichogramma</taxon>
    </lineage>
</organism>
<keyword evidence="5 8" id="KW-1133">Transmembrane helix</keyword>
<keyword evidence="3" id="KW-0547">Nucleotide-binding</keyword>
<feature type="transmembrane region" description="Helical" evidence="8">
    <location>
        <begin position="218"/>
        <end position="242"/>
    </location>
</feature>
<dbReference type="PANTHER" id="PTHR19229:SF250">
    <property type="entry name" value="ABC TRANSPORTER DOMAIN-CONTAINING PROTEIN-RELATED"/>
    <property type="match status" value="1"/>
</dbReference>
<feature type="transmembrane region" description="Helical" evidence="8">
    <location>
        <begin position="281"/>
        <end position="301"/>
    </location>
</feature>
<dbReference type="Gene3D" id="3.40.50.300">
    <property type="entry name" value="P-loop containing nucleotide triphosphate hydrolases"/>
    <property type="match status" value="2"/>
</dbReference>
<dbReference type="Pfam" id="PF00005">
    <property type="entry name" value="ABC_tran"/>
    <property type="match status" value="2"/>
</dbReference>
<feature type="transmembrane region" description="Helical" evidence="8">
    <location>
        <begin position="978"/>
        <end position="1001"/>
    </location>
</feature>
<evidence type="ECO:0000256" key="7">
    <source>
        <dbReference type="SAM" id="MobiDB-lite"/>
    </source>
</evidence>
<dbReference type="SMART" id="SM00382">
    <property type="entry name" value="AAA"/>
    <property type="match status" value="2"/>
</dbReference>
<feature type="transmembrane region" description="Helical" evidence="8">
    <location>
        <begin position="800"/>
        <end position="822"/>
    </location>
</feature>
<dbReference type="InterPro" id="IPR026082">
    <property type="entry name" value="ABCA"/>
</dbReference>
<evidence type="ECO:0000256" key="2">
    <source>
        <dbReference type="ARBA" id="ARBA00022692"/>
    </source>
</evidence>
<accession>A0ABD2X2P1</accession>
<feature type="transmembrane region" description="Helical" evidence="8">
    <location>
        <begin position="313"/>
        <end position="331"/>
    </location>
</feature>
<feature type="region of interest" description="Disordered" evidence="7">
    <location>
        <begin position="1268"/>
        <end position="1299"/>
    </location>
</feature>
<dbReference type="PANTHER" id="PTHR19229">
    <property type="entry name" value="ATP-BINDING CASSETTE TRANSPORTER SUBFAMILY A ABCA"/>
    <property type="match status" value="1"/>
</dbReference>
<evidence type="ECO:0000256" key="8">
    <source>
        <dbReference type="SAM" id="Phobius"/>
    </source>
</evidence>
<comment type="caution">
    <text evidence="10">The sequence shown here is derived from an EMBL/GenBank/DDBJ whole genome shotgun (WGS) entry which is preliminary data.</text>
</comment>
<dbReference type="Proteomes" id="UP001627154">
    <property type="component" value="Unassembled WGS sequence"/>
</dbReference>
<evidence type="ECO:0000256" key="4">
    <source>
        <dbReference type="ARBA" id="ARBA00022840"/>
    </source>
</evidence>
<evidence type="ECO:0000256" key="1">
    <source>
        <dbReference type="ARBA" id="ARBA00004141"/>
    </source>
</evidence>
<dbReference type="Pfam" id="PF12698">
    <property type="entry name" value="ABC2_membrane_3"/>
    <property type="match status" value="1"/>
</dbReference>
<feature type="transmembrane region" description="Helical" evidence="8">
    <location>
        <begin position="1207"/>
        <end position="1226"/>
    </location>
</feature>